<evidence type="ECO:0000313" key="2">
    <source>
        <dbReference type="EMBL" id="RKK60880.1"/>
    </source>
</evidence>
<dbReference type="VEuPathDB" id="FungiDB:FOZG_18265"/>
<evidence type="ECO:0000259" key="1">
    <source>
        <dbReference type="Pfam" id="PF14551"/>
    </source>
</evidence>
<name>A0A420M8Z9_FUSOX</name>
<comment type="caution">
    <text evidence="2">The sequence shown here is derived from an EMBL/GenBank/DDBJ whole genome shotgun (WGS) entry which is preliminary data.</text>
</comment>
<dbReference type="VEuPathDB" id="FungiDB:FOC1_g10013713"/>
<dbReference type="VEuPathDB" id="FungiDB:HZS61_004299"/>
<gene>
    <name evidence="2" type="ORF">BFJ69_g17191</name>
</gene>
<dbReference type="SUPFAM" id="SSF50249">
    <property type="entry name" value="Nucleic acid-binding proteins"/>
    <property type="match status" value="1"/>
</dbReference>
<dbReference type="InterPro" id="IPR012340">
    <property type="entry name" value="NA-bd_OB-fold"/>
</dbReference>
<dbReference type="VEuPathDB" id="FungiDB:FOXG_02046"/>
<dbReference type="Gene3D" id="3.30.1640.10">
    <property type="entry name" value="mini-chromosome maintenance (MCM) complex, chain A, domain 1"/>
    <property type="match status" value="1"/>
</dbReference>
<dbReference type="VEuPathDB" id="FungiDB:FOC4_g10010367"/>
<organism evidence="2 3">
    <name type="scientific">Fusarium oxysporum</name>
    <name type="common">Fusarium vascular wilt</name>
    <dbReference type="NCBI Taxonomy" id="5507"/>
    <lineage>
        <taxon>Eukaryota</taxon>
        <taxon>Fungi</taxon>
        <taxon>Dikarya</taxon>
        <taxon>Ascomycota</taxon>
        <taxon>Pezizomycotina</taxon>
        <taxon>Sordariomycetes</taxon>
        <taxon>Hypocreomycetidae</taxon>
        <taxon>Hypocreales</taxon>
        <taxon>Nectriaceae</taxon>
        <taxon>Fusarium</taxon>
        <taxon>Fusarium oxysporum species complex</taxon>
    </lineage>
</organism>
<dbReference type="VEuPathDB" id="FungiDB:FOIG_05760"/>
<accession>A0A420M8Z9</accession>
<dbReference type="VEuPathDB" id="FungiDB:FOMG_05021"/>
<feature type="non-terminal residue" evidence="2">
    <location>
        <position position="88"/>
    </location>
</feature>
<dbReference type="Pfam" id="PF14551">
    <property type="entry name" value="MCM_N"/>
    <property type="match status" value="1"/>
</dbReference>
<dbReference type="AlphaFoldDB" id="A0A420M8Z9"/>
<evidence type="ECO:0000313" key="3">
    <source>
        <dbReference type="Proteomes" id="UP000285084"/>
    </source>
</evidence>
<feature type="domain" description="MCM N-terminal" evidence="1">
    <location>
        <begin position="27"/>
        <end position="88"/>
    </location>
</feature>
<protein>
    <recommendedName>
        <fullName evidence="1">MCM N-terminal domain-containing protein</fullName>
    </recommendedName>
</protein>
<dbReference type="EMBL" id="MRCX01000686">
    <property type="protein sequence ID" value="RKK60880.1"/>
    <property type="molecule type" value="Genomic_DNA"/>
</dbReference>
<reference evidence="2 3" key="1">
    <citation type="journal article" date="2018" name="Sci. Rep.">
        <title>Characterisation of pathogen-specific regions and novel effector candidates in Fusarium oxysporum f. sp. cepae.</title>
        <authorList>
            <person name="Armitage A.D."/>
            <person name="Taylor A."/>
            <person name="Sobczyk M.K."/>
            <person name="Baxter L."/>
            <person name="Greenfield B.P."/>
            <person name="Bates H.J."/>
            <person name="Wilson F."/>
            <person name="Jackson A.C."/>
            <person name="Ott S."/>
            <person name="Harrison R.J."/>
            <person name="Clarkson J.P."/>
        </authorList>
    </citation>
    <scope>NUCLEOTIDE SEQUENCE [LARGE SCALE GENOMIC DNA]</scope>
    <source>
        <strain evidence="2 3">Fo_A13</strain>
    </source>
</reference>
<proteinExistence type="predicted"/>
<sequence length="88" mass="10354">MDRGSIYSAHVYEPSFGENRDTRLQLQTQLETFILDFRLGNNFVYRDQLRENALLKRYYCDVNINDLIAFNEELAHQLTSEPAEVIPL</sequence>
<dbReference type="Proteomes" id="UP000285084">
    <property type="component" value="Unassembled WGS sequence"/>
</dbReference>
<dbReference type="InterPro" id="IPR027925">
    <property type="entry name" value="MCM_N"/>
</dbReference>